<protein>
    <submittedName>
        <fullName evidence="1">Uncharacterized protein</fullName>
    </submittedName>
</protein>
<gene>
    <name evidence="1" type="ORF">CLUP02_17165</name>
</gene>
<evidence type="ECO:0000313" key="1">
    <source>
        <dbReference type="EMBL" id="UQC91629.1"/>
    </source>
</evidence>
<dbReference type="AlphaFoldDB" id="A0A9Q8WQ80"/>
<evidence type="ECO:0000313" key="2">
    <source>
        <dbReference type="Proteomes" id="UP000830671"/>
    </source>
</evidence>
<dbReference type="RefSeq" id="XP_049153227.1">
    <property type="nucleotide sequence ID" value="XM_049296080.1"/>
</dbReference>
<dbReference type="KEGG" id="clup:CLUP02_17165"/>
<accession>A0A9Q8WQ80</accession>
<keyword evidence="2" id="KW-1185">Reference proteome</keyword>
<reference evidence="1" key="1">
    <citation type="journal article" date="2021" name="Mol. Plant Microbe Interact.">
        <title>Complete Genome Sequence of the Plant-Pathogenic Fungus Colletotrichum lupini.</title>
        <authorList>
            <person name="Baroncelli R."/>
            <person name="Pensec F."/>
            <person name="Da Lio D."/>
            <person name="Boufleur T."/>
            <person name="Vicente I."/>
            <person name="Sarrocco S."/>
            <person name="Picot A."/>
            <person name="Baraldi E."/>
            <person name="Sukno S."/>
            <person name="Thon M."/>
            <person name="Le Floch G."/>
        </authorList>
    </citation>
    <scope>NUCLEOTIDE SEQUENCE</scope>
    <source>
        <strain evidence="1">IMI 504893</strain>
    </source>
</reference>
<dbReference type="GeneID" id="73351090"/>
<dbReference type="EMBL" id="CP019481">
    <property type="protein sequence ID" value="UQC91629.1"/>
    <property type="molecule type" value="Genomic_DNA"/>
</dbReference>
<name>A0A9Q8WQ80_9PEZI</name>
<dbReference type="Proteomes" id="UP000830671">
    <property type="component" value="Chromosome 9"/>
</dbReference>
<proteinExistence type="predicted"/>
<sequence length="709" mass="78216">MQAVSGGRGFFGLSAPRYFAPYGYLLRTQEIELLPGWDWTTLRPSILEGSGTYYIHFSMADRVPRCIGIGLTLTRSLPLHFSNTILFSHSDYLNLTQWSHPPLPTIHRKTYSEMDVAFRRAGTPVTEAAELGATPTHFQARFSKDIYTHSFTDGSTSNESQLIPIQLKRSSSARAPKTRQFAALKRRRAHTSMFHPPTSESLMIISGPVHPSRSRESKVSMGSMGSSLQADGSNPHGICFAPNPRITLRPAPLAGYGQWPPCSHDYVVGVLRILRCPYFTSLPLTITVTMLTSSLSHLTSLHLISSHHTSVKTHLTHLFPTLLKHIGLKDCMAKSGHDSPTGLTERNSDSIRPSLASTPYLRVLYSLTGPVTWHHLQGRAWVYRAVIQSIIASFIGLPLSIFGPSNIGLLAPCFPPAYGVQLTLFLWVAPEIRVPYYFIQSGGTHPTPANHSLVHVAVQSREDLYHGPVAVLFLSTAILSQGTWAKSTDTCWPLLGVGLNAHSPHRRTASGTHTSSQSCNFVQLNHIAPPLSALLSISVTQSQSGATLISTADECARSAVPLFNAANERSVFGIRVTVEVLSDIKLQQSVAVYNWHAELDSNDAIHIMDYTSIVKHDRNHGGRKQPKFIGRKEGPLHSSRDFVMSYKSENGIPFNIANNSVTLKGPVPLLYKFGANHRTTEFGLRNPYCFYATCNTNNLLEWVLEAQND</sequence>
<organism evidence="1 2">
    <name type="scientific">Colletotrichum lupini</name>
    <dbReference type="NCBI Taxonomy" id="145971"/>
    <lineage>
        <taxon>Eukaryota</taxon>
        <taxon>Fungi</taxon>
        <taxon>Dikarya</taxon>
        <taxon>Ascomycota</taxon>
        <taxon>Pezizomycotina</taxon>
        <taxon>Sordariomycetes</taxon>
        <taxon>Hypocreomycetidae</taxon>
        <taxon>Glomerellales</taxon>
        <taxon>Glomerellaceae</taxon>
        <taxon>Colletotrichum</taxon>
        <taxon>Colletotrichum acutatum species complex</taxon>
    </lineage>
</organism>